<dbReference type="PROSITE" id="PS50077">
    <property type="entry name" value="HEAT_REPEAT"/>
    <property type="match status" value="1"/>
</dbReference>
<dbReference type="InterPro" id="IPR003439">
    <property type="entry name" value="ABC_transporter-like_ATP-bd"/>
</dbReference>
<proteinExistence type="inferred from homology"/>
<evidence type="ECO:0000256" key="11">
    <source>
        <dbReference type="ARBA" id="ARBA00049360"/>
    </source>
</evidence>
<evidence type="ECO:0000256" key="1">
    <source>
        <dbReference type="ARBA" id="ARBA00004496"/>
    </source>
</evidence>
<dbReference type="OMA" id="EDHRKFG"/>
<evidence type="ECO:0000256" key="4">
    <source>
        <dbReference type="ARBA" id="ARBA00022490"/>
    </source>
</evidence>
<evidence type="ECO:0000256" key="12">
    <source>
        <dbReference type="PROSITE-ProRule" id="PRU00103"/>
    </source>
</evidence>
<keyword evidence="8" id="KW-0378">Hydrolase</keyword>
<dbReference type="Pfam" id="PF00005">
    <property type="entry name" value="ABC_tran"/>
    <property type="match status" value="2"/>
</dbReference>
<dbReference type="InterPro" id="IPR017871">
    <property type="entry name" value="ABC_transporter-like_CS"/>
</dbReference>
<feature type="repeat" description="HEAT" evidence="12">
    <location>
        <begin position="98"/>
        <end position="136"/>
    </location>
</feature>
<dbReference type="FunFam" id="3.40.50.300:FF:000193">
    <property type="entry name" value="Probable Elongation factor 3"/>
    <property type="match status" value="1"/>
</dbReference>
<dbReference type="Gene3D" id="3.40.50.300">
    <property type="entry name" value="P-loop containing nucleotide triphosphate hydrolases"/>
    <property type="match status" value="2"/>
</dbReference>
<dbReference type="GO" id="GO:0016887">
    <property type="term" value="F:ATP hydrolysis activity"/>
    <property type="evidence" value="ECO:0007669"/>
    <property type="project" value="InterPro"/>
</dbReference>
<sequence>MISVESLNLNDFSGDLNGAVDALLKAESTEDSKHHAEILAATLDKAGVRYLSDVVQKLLKSATNKKSGDERQSACIAFLSLFKRAKVHGGLEVFYIGTLPTLLDLVADKGEAVKDAAQSAIDALISLVNPYSITSLLENIWSLTSSSSAKWKSKSMALQIITKLVKSGGPLWRGRFAEHLGEIVPHLEAAMHDTKSEVSSAAKKCSMAVCSLLQNPDILPHVPSLVSAMQSSTAVPALIKQLSSTTFVAEVDGPCLAVLVPLLGRALKEKSMETIRMTVIVIGNLVKLVRDPRVAARYLGDLFPGVTNIKEGAAFPEVRAFAATTHKIMVSAGASSSNPEASRSRPEEVIHACEVFNRLLTAEGVTTVVAAPKIEEDDLIAITLKYISDMIVDLAYDRDFDRSKWVDLTIAPYLQHFLQGKRDEANKVAQETLDVFLEIDKKANASTLNEYEDDGEELCRTDFSLAYGGLLLLNHTTLRIVRGRRYGICAGNGKGKSTLLKALRDGKVEGFPTQDQLRTIMVEHALQGEDASLSIGDYVASDPNLKGLAREKITEALESVGFSQEKQNDPVGSLSGGWKMKLELGRAMCIGADVLLLDEPTNHLDVPSVQWLENWLVENNTTILTVSHDSGFLDAVCTDIMHYEDRRLVYYKGNLSAFVAQVPAAQAYYTLEATSIKFSFPPPGSLMGVRSNTRAIMKLKDCVFAYPNTPRPQLNGVSCALSLSSRVGILGPNGAGKSTLIKLITGETVPQTGSVYKHPNLRVGYVAQHAFHHIEQHLEKTPIGYIQWRYAQGYDREVLEKETRVLTDEDKKMFDTPIVGKTGEARYLERIMGRQKLKKSYQYDVKWKGLPHKMNVWLPRELLIDSGFSKLVQQFDDFEASREGAGQRDNKAELIRKMLEDLGLDGDIAQYNEISGLSGGQKVKVVVAAAMYNNPQILILDEPTNFLDRESVGGLATAINTWTGAVCVISHNLEFVHAVCPEIWNVDAGVLSIEGKAAEIEDAPEEKKGPKPGSKAASRAASAAASAANSAATSATEDSGSSVPKPKKKKKMSRNEVKAQEERRRQRTLRFLSDSTINEREPDTESD</sequence>
<feature type="region of interest" description="Disordered" evidence="13">
    <location>
        <begin position="1001"/>
        <end position="1087"/>
    </location>
</feature>
<gene>
    <name evidence="16" type="ORF">E3P90_01611</name>
</gene>
<evidence type="ECO:0008006" key="18">
    <source>
        <dbReference type="Google" id="ProtNLM"/>
    </source>
</evidence>
<dbReference type="InterPro" id="IPR050611">
    <property type="entry name" value="ABCF"/>
</dbReference>
<keyword evidence="4" id="KW-0963">Cytoplasm</keyword>
<keyword evidence="10" id="KW-0694">RNA-binding</keyword>
<dbReference type="AlphaFoldDB" id="A0A4T0HFX5"/>
<dbReference type="SUPFAM" id="SSF48371">
    <property type="entry name" value="ARM repeat"/>
    <property type="match status" value="1"/>
</dbReference>
<dbReference type="GO" id="GO:0003746">
    <property type="term" value="F:translation elongation factor activity"/>
    <property type="evidence" value="ECO:0007669"/>
    <property type="project" value="UniProtKB-KW"/>
</dbReference>
<dbReference type="FunFam" id="2.40.50.990:FF:000002">
    <property type="entry name" value="mRNA export factor elf1"/>
    <property type="match status" value="1"/>
</dbReference>
<evidence type="ECO:0000256" key="2">
    <source>
        <dbReference type="ARBA" id="ARBA00004815"/>
    </source>
</evidence>
<feature type="compositionally biased region" description="Low complexity" evidence="13">
    <location>
        <begin position="1011"/>
        <end position="1035"/>
    </location>
</feature>
<dbReference type="Pfam" id="PF24987">
    <property type="entry name" value="HEAT_EF3_N"/>
    <property type="match status" value="1"/>
</dbReference>
<comment type="catalytic activity">
    <reaction evidence="11">
        <text>ATP + H2O = ADP + phosphate + H(+)</text>
        <dbReference type="Rhea" id="RHEA:13065"/>
        <dbReference type="ChEBI" id="CHEBI:15377"/>
        <dbReference type="ChEBI" id="CHEBI:15378"/>
        <dbReference type="ChEBI" id="CHEBI:30616"/>
        <dbReference type="ChEBI" id="CHEBI:43474"/>
        <dbReference type="ChEBI" id="CHEBI:456216"/>
    </reaction>
</comment>
<comment type="subcellular location">
    <subcellularLocation>
        <location evidence="1">Cytoplasm</location>
    </subcellularLocation>
</comment>
<evidence type="ECO:0000256" key="6">
    <source>
        <dbReference type="ARBA" id="ARBA00022741"/>
    </source>
</evidence>
<evidence type="ECO:0000259" key="15">
    <source>
        <dbReference type="PROSITE" id="PS50893"/>
    </source>
</evidence>
<evidence type="ECO:0000256" key="8">
    <source>
        <dbReference type="ARBA" id="ARBA00022801"/>
    </source>
</evidence>
<dbReference type="Gene3D" id="1.25.10.10">
    <property type="entry name" value="Leucine-rich Repeat Variant"/>
    <property type="match status" value="1"/>
</dbReference>
<dbReference type="GO" id="GO:0005524">
    <property type="term" value="F:ATP binding"/>
    <property type="evidence" value="ECO:0007669"/>
    <property type="project" value="UniProtKB-KW"/>
</dbReference>
<dbReference type="SUPFAM" id="SSF52540">
    <property type="entry name" value="P-loop containing nucleoside triphosphate hydrolases"/>
    <property type="match status" value="2"/>
</dbReference>
<dbReference type="GO" id="GO:0005737">
    <property type="term" value="C:cytoplasm"/>
    <property type="evidence" value="ECO:0007669"/>
    <property type="project" value="UniProtKB-SubCell"/>
</dbReference>
<evidence type="ECO:0000313" key="17">
    <source>
        <dbReference type="Proteomes" id="UP000306954"/>
    </source>
</evidence>
<protein>
    <recommendedName>
        <fullName evidence="18">mRNA export factor elf1</fullName>
    </recommendedName>
</protein>
<keyword evidence="7" id="KW-0251">Elongation factor</keyword>
<feature type="compositionally biased region" description="Basic and acidic residues" evidence="13">
    <location>
        <begin position="1053"/>
        <end position="1064"/>
    </location>
</feature>
<comment type="similarity">
    <text evidence="3">Belongs to the ABC transporter superfamily. ABCF family. EF3 subfamily.</text>
</comment>
<feature type="domain" description="Chromo" evidence="14">
    <location>
        <begin position="826"/>
        <end position="887"/>
    </location>
</feature>
<dbReference type="InterPro" id="IPR015688">
    <property type="entry name" value="eEF3_ABC2_chromodomain-like"/>
</dbReference>
<dbReference type="GO" id="GO:0006338">
    <property type="term" value="P:chromatin remodeling"/>
    <property type="evidence" value="ECO:0007669"/>
    <property type="project" value="UniProtKB-ARBA"/>
</dbReference>
<dbReference type="InterPro" id="IPR003593">
    <property type="entry name" value="AAA+_ATPase"/>
</dbReference>
<evidence type="ECO:0000256" key="13">
    <source>
        <dbReference type="SAM" id="MobiDB-lite"/>
    </source>
</evidence>
<evidence type="ECO:0000256" key="7">
    <source>
        <dbReference type="ARBA" id="ARBA00022768"/>
    </source>
</evidence>
<evidence type="ECO:0000259" key="14">
    <source>
        <dbReference type="PROSITE" id="PS50013"/>
    </source>
</evidence>
<comment type="pathway">
    <text evidence="2">Protein biosynthesis; polypeptide chain elongation.</text>
</comment>
<dbReference type="Pfam" id="PF24984">
    <property type="entry name" value="HEAT_EF3_GNC1"/>
    <property type="match status" value="1"/>
</dbReference>
<evidence type="ECO:0000256" key="5">
    <source>
        <dbReference type="ARBA" id="ARBA00022737"/>
    </source>
</evidence>
<dbReference type="InterPro" id="IPR016024">
    <property type="entry name" value="ARM-type_fold"/>
</dbReference>
<accession>A0A4T0HFX5</accession>
<dbReference type="InterPro" id="IPR021133">
    <property type="entry name" value="HEAT_type_2"/>
</dbReference>
<dbReference type="SMART" id="SM00298">
    <property type="entry name" value="CHROMO"/>
    <property type="match status" value="1"/>
</dbReference>
<evidence type="ECO:0000313" key="16">
    <source>
        <dbReference type="EMBL" id="TIB13507.1"/>
    </source>
</evidence>
<dbReference type="CDD" id="cd03221">
    <property type="entry name" value="ABCF_EF-3"/>
    <property type="match status" value="1"/>
</dbReference>
<dbReference type="Proteomes" id="UP000306954">
    <property type="component" value="Unassembled WGS sequence"/>
</dbReference>
<dbReference type="EMBL" id="SPOF01000014">
    <property type="protein sequence ID" value="TIB13507.1"/>
    <property type="molecule type" value="Genomic_DNA"/>
</dbReference>
<keyword evidence="9" id="KW-0067">ATP-binding</keyword>
<dbReference type="GO" id="GO:0003723">
    <property type="term" value="F:RNA binding"/>
    <property type="evidence" value="ECO:0007669"/>
    <property type="project" value="UniProtKB-KW"/>
</dbReference>
<dbReference type="PANTHER" id="PTHR19211:SF14">
    <property type="entry name" value="ATP-BINDING CASSETTE SUB-FAMILY F MEMBER 1"/>
    <property type="match status" value="1"/>
</dbReference>
<keyword evidence="7" id="KW-0648">Protein biosynthesis</keyword>
<name>A0A4T0HFX5_WALIC</name>
<dbReference type="PROSITE" id="PS50893">
    <property type="entry name" value="ABC_TRANSPORTER_2"/>
    <property type="match status" value="2"/>
</dbReference>
<dbReference type="InterPro" id="IPR011989">
    <property type="entry name" value="ARM-like"/>
</dbReference>
<dbReference type="SMART" id="SM00382">
    <property type="entry name" value="AAA"/>
    <property type="match status" value="2"/>
</dbReference>
<evidence type="ECO:0000256" key="10">
    <source>
        <dbReference type="ARBA" id="ARBA00022884"/>
    </source>
</evidence>
<dbReference type="PROSITE" id="PS50013">
    <property type="entry name" value="CHROMO_2"/>
    <property type="match status" value="1"/>
</dbReference>
<dbReference type="InterPro" id="IPR023780">
    <property type="entry name" value="Chromo_domain"/>
</dbReference>
<evidence type="ECO:0000256" key="3">
    <source>
        <dbReference type="ARBA" id="ARBA00011054"/>
    </source>
</evidence>
<organism evidence="16 17">
    <name type="scientific">Wallemia ichthyophaga</name>
    <dbReference type="NCBI Taxonomy" id="245174"/>
    <lineage>
        <taxon>Eukaryota</taxon>
        <taxon>Fungi</taxon>
        <taxon>Dikarya</taxon>
        <taxon>Basidiomycota</taxon>
        <taxon>Wallemiomycotina</taxon>
        <taxon>Wallemiomycetes</taxon>
        <taxon>Wallemiales</taxon>
        <taxon>Wallemiaceae</taxon>
        <taxon>Wallemia</taxon>
    </lineage>
</organism>
<dbReference type="PROSITE" id="PS00211">
    <property type="entry name" value="ABC_TRANSPORTER_1"/>
    <property type="match status" value="2"/>
</dbReference>
<dbReference type="Pfam" id="PF00385">
    <property type="entry name" value="Chromo"/>
    <property type="match status" value="1"/>
</dbReference>
<dbReference type="InterPro" id="IPR047038">
    <property type="entry name" value="eEF3_chromodomain-like_sf"/>
</dbReference>
<feature type="domain" description="ABC transporter" evidence="15">
    <location>
        <begin position="458"/>
        <end position="677"/>
    </location>
</feature>
<reference evidence="16 17" key="1">
    <citation type="submission" date="2019-03" db="EMBL/GenBank/DDBJ databases">
        <title>Sequencing 23 genomes of Wallemia ichthyophaga.</title>
        <authorList>
            <person name="Gostincar C."/>
        </authorList>
    </citation>
    <scope>NUCLEOTIDE SEQUENCE [LARGE SCALE GENOMIC DNA]</scope>
    <source>
        <strain evidence="16 17">EXF-8621</strain>
    </source>
</reference>
<evidence type="ECO:0000256" key="9">
    <source>
        <dbReference type="ARBA" id="ARBA00022840"/>
    </source>
</evidence>
<keyword evidence="5" id="KW-0677">Repeat</keyword>
<dbReference type="OrthoDB" id="2110130at2759"/>
<dbReference type="Gene3D" id="2.40.50.990">
    <property type="match status" value="1"/>
</dbReference>
<dbReference type="InterPro" id="IPR016197">
    <property type="entry name" value="Chromo-like_dom_sf"/>
</dbReference>
<dbReference type="CDD" id="cd18626">
    <property type="entry name" value="CD_eEF3"/>
    <property type="match status" value="1"/>
</dbReference>
<dbReference type="InterPro" id="IPR027417">
    <property type="entry name" value="P-loop_NTPase"/>
</dbReference>
<dbReference type="PANTHER" id="PTHR19211">
    <property type="entry name" value="ATP-BINDING TRANSPORT PROTEIN-RELATED"/>
    <property type="match status" value="1"/>
</dbReference>
<comment type="caution">
    <text evidence="16">The sequence shown here is derived from an EMBL/GenBank/DDBJ whole genome shotgun (WGS) entry which is preliminary data.</text>
</comment>
<feature type="domain" description="ABC transporter" evidence="15">
    <location>
        <begin position="697"/>
        <end position="1013"/>
    </location>
</feature>
<keyword evidence="6" id="KW-0547">Nucleotide-binding</keyword>
<feature type="compositionally biased region" description="Basic and acidic residues" evidence="13">
    <location>
        <begin position="1077"/>
        <end position="1087"/>
    </location>
</feature>
<dbReference type="InterPro" id="IPR000953">
    <property type="entry name" value="Chromo/chromo_shadow_dom"/>
</dbReference>
<dbReference type="SUPFAM" id="SSF54160">
    <property type="entry name" value="Chromo domain-like"/>
    <property type="match status" value="1"/>
</dbReference>